<keyword evidence="2 6" id="KW-0699">rRNA-binding</keyword>
<dbReference type="Pfam" id="PF00366">
    <property type="entry name" value="Ribosomal_S17"/>
    <property type="match status" value="1"/>
</dbReference>
<dbReference type="CDD" id="cd00364">
    <property type="entry name" value="Ribosomal_uS17"/>
    <property type="match status" value="1"/>
</dbReference>
<keyword evidence="5 6" id="KW-0687">Ribonucleoprotein</keyword>
<organism evidence="8 9">
    <name type="scientific">Steroidobacter gossypii</name>
    <dbReference type="NCBI Taxonomy" id="2805490"/>
    <lineage>
        <taxon>Bacteria</taxon>
        <taxon>Pseudomonadati</taxon>
        <taxon>Pseudomonadota</taxon>
        <taxon>Gammaproteobacteria</taxon>
        <taxon>Steroidobacterales</taxon>
        <taxon>Steroidobacteraceae</taxon>
        <taxon>Steroidobacter</taxon>
    </lineage>
</organism>
<dbReference type="InterPro" id="IPR019984">
    <property type="entry name" value="Ribosomal_uS17_bact/chlr"/>
</dbReference>
<dbReference type="RefSeq" id="WP_203170361.1">
    <property type="nucleotide sequence ID" value="NZ_JAEVLS010000007.1"/>
</dbReference>
<comment type="caution">
    <text evidence="8">The sequence shown here is derived from an EMBL/GenBank/DDBJ whole genome shotgun (WGS) entry which is preliminary data.</text>
</comment>
<dbReference type="PROSITE" id="PS00056">
    <property type="entry name" value="RIBOSOMAL_S17"/>
    <property type="match status" value="1"/>
</dbReference>
<sequence>MSTEKTDKKAARQLTGKVVSNKMQKTITVAVERYVPHPVYGKYQRRTTQFLAHDENNESREGDTVAIEECRPLSRHKSWRLVKIVQRAVRVEPVEAAS</sequence>
<dbReference type="Proteomes" id="UP000661077">
    <property type="component" value="Unassembled WGS sequence"/>
</dbReference>
<dbReference type="SUPFAM" id="SSF50249">
    <property type="entry name" value="Nucleic acid-binding proteins"/>
    <property type="match status" value="1"/>
</dbReference>
<comment type="similarity">
    <text evidence="1 6 7">Belongs to the universal ribosomal protein uS17 family.</text>
</comment>
<dbReference type="NCBIfam" id="TIGR03635">
    <property type="entry name" value="uS17_bact"/>
    <property type="match status" value="1"/>
</dbReference>
<protein>
    <recommendedName>
        <fullName evidence="6">Small ribosomal subunit protein uS17</fullName>
    </recommendedName>
</protein>
<keyword evidence="3 6" id="KW-0694">RNA-binding</keyword>
<dbReference type="HAMAP" id="MF_01345_B">
    <property type="entry name" value="Ribosomal_uS17_B"/>
    <property type="match status" value="1"/>
</dbReference>
<evidence type="ECO:0000313" key="9">
    <source>
        <dbReference type="Proteomes" id="UP000661077"/>
    </source>
</evidence>
<keyword evidence="9" id="KW-1185">Reference proteome</keyword>
<dbReference type="PRINTS" id="PR00973">
    <property type="entry name" value="RIBOSOMALS17"/>
</dbReference>
<reference evidence="8 9" key="1">
    <citation type="journal article" date="2021" name="Int. J. Syst. Evol. Microbiol.">
        <title>Steroidobacter gossypii sp. nov., isolated from soil of cotton cropping field.</title>
        <authorList>
            <person name="Huang R."/>
            <person name="Yang S."/>
            <person name="Zhen C."/>
            <person name="Liu W."/>
        </authorList>
    </citation>
    <scope>NUCLEOTIDE SEQUENCE [LARGE SCALE GENOMIC DNA]</scope>
    <source>
        <strain evidence="8 9">S1-65</strain>
    </source>
</reference>
<dbReference type="EMBL" id="JAEVLS010000007">
    <property type="protein sequence ID" value="MBM0108216.1"/>
    <property type="molecule type" value="Genomic_DNA"/>
</dbReference>
<dbReference type="PANTHER" id="PTHR10744">
    <property type="entry name" value="40S RIBOSOMAL PROTEIN S11 FAMILY MEMBER"/>
    <property type="match status" value="1"/>
</dbReference>
<dbReference type="GO" id="GO:0005840">
    <property type="term" value="C:ribosome"/>
    <property type="evidence" value="ECO:0007669"/>
    <property type="project" value="UniProtKB-KW"/>
</dbReference>
<evidence type="ECO:0000256" key="1">
    <source>
        <dbReference type="ARBA" id="ARBA00010254"/>
    </source>
</evidence>
<dbReference type="PANTHER" id="PTHR10744:SF1">
    <property type="entry name" value="SMALL RIBOSOMAL SUBUNIT PROTEIN US17M"/>
    <property type="match status" value="1"/>
</dbReference>
<evidence type="ECO:0000256" key="3">
    <source>
        <dbReference type="ARBA" id="ARBA00022884"/>
    </source>
</evidence>
<evidence type="ECO:0000313" key="8">
    <source>
        <dbReference type="EMBL" id="MBM0108216.1"/>
    </source>
</evidence>
<proteinExistence type="inferred from homology"/>
<evidence type="ECO:0000256" key="7">
    <source>
        <dbReference type="RuleBase" id="RU003872"/>
    </source>
</evidence>
<evidence type="ECO:0000256" key="5">
    <source>
        <dbReference type="ARBA" id="ARBA00023274"/>
    </source>
</evidence>
<name>A0ABS1X4R4_9GAMM</name>
<comment type="subunit">
    <text evidence="6">Part of the 30S ribosomal subunit.</text>
</comment>
<gene>
    <name evidence="6 8" type="primary">rpsQ</name>
    <name evidence="8" type="ORF">JM946_26095</name>
</gene>
<evidence type="ECO:0000256" key="2">
    <source>
        <dbReference type="ARBA" id="ARBA00022730"/>
    </source>
</evidence>
<keyword evidence="4 6" id="KW-0689">Ribosomal protein</keyword>
<dbReference type="NCBIfam" id="NF004123">
    <property type="entry name" value="PRK05610.1"/>
    <property type="match status" value="1"/>
</dbReference>
<evidence type="ECO:0000256" key="6">
    <source>
        <dbReference type="HAMAP-Rule" id="MF_01345"/>
    </source>
</evidence>
<dbReference type="Gene3D" id="2.40.50.140">
    <property type="entry name" value="Nucleic acid-binding proteins"/>
    <property type="match status" value="1"/>
</dbReference>
<evidence type="ECO:0000256" key="4">
    <source>
        <dbReference type="ARBA" id="ARBA00022980"/>
    </source>
</evidence>
<comment type="function">
    <text evidence="6">One of the primary rRNA binding proteins, it binds specifically to the 5'-end of 16S ribosomal RNA.</text>
</comment>
<dbReference type="InterPro" id="IPR000266">
    <property type="entry name" value="Ribosomal_uS17"/>
</dbReference>
<dbReference type="InterPro" id="IPR019979">
    <property type="entry name" value="Ribosomal_uS17_CS"/>
</dbReference>
<accession>A0ABS1X4R4</accession>
<dbReference type="InterPro" id="IPR012340">
    <property type="entry name" value="NA-bd_OB-fold"/>
</dbReference>